<dbReference type="PANTHER" id="PTHR33067:SF9">
    <property type="entry name" value="RNA-DIRECTED DNA POLYMERASE"/>
    <property type="match status" value="1"/>
</dbReference>
<dbReference type="CDD" id="cd00303">
    <property type="entry name" value="retropepsin_like"/>
    <property type="match status" value="1"/>
</dbReference>
<gene>
    <name evidence="1" type="ORF">Tci_040324</name>
</gene>
<dbReference type="PANTHER" id="PTHR33067">
    <property type="entry name" value="RNA-DIRECTED DNA POLYMERASE-RELATED"/>
    <property type="match status" value="1"/>
</dbReference>
<dbReference type="InterPro" id="IPR021109">
    <property type="entry name" value="Peptidase_aspartic_dom_sf"/>
</dbReference>
<evidence type="ECO:0008006" key="2">
    <source>
        <dbReference type="Google" id="ProtNLM"/>
    </source>
</evidence>
<dbReference type="Pfam" id="PF13975">
    <property type="entry name" value="gag-asp_proteas"/>
    <property type="match status" value="1"/>
</dbReference>
<reference evidence="1" key="1">
    <citation type="journal article" date="2019" name="Sci. Rep.">
        <title>Draft genome of Tanacetum cinerariifolium, the natural source of mosquito coil.</title>
        <authorList>
            <person name="Yamashiro T."/>
            <person name="Shiraishi A."/>
            <person name="Satake H."/>
            <person name="Nakayama K."/>
        </authorList>
    </citation>
    <scope>NUCLEOTIDE SEQUENCE</scope>
</reference>
<accession>A0A6L2M2X0</accession>
<proteinExistence type="predicted"/>
<comment type="caution">
    <text evidence="1">The sequence shown here is derived from an EMBL/GenBank/DDBJ whole genome shotgun (WGS) entry which is preliminary data.</text>
</comment>
<dbReference type="Gene3D" id="2.40.70.10">
    <property type="entry name" value="Acid Proteases"/>
    <property type="match status" value="1"/>
</dbReference>
<sequence length="271" mass="31233">MLENYMTYRKKLDEVMMGRARLSSDEFGEEKKMRIVKHGLPNKMYDPGNFLLPVRVNGTIEMSALADTRASVSVFSYRLFKNLGLSYPKPYNSSLTMAGNTQAKAMREVRNVRIQIRYQAYLVYFLVLDIPVDKELPLLLGHQFFRTYGAVIDMGRDTMNVDDGVICHTNFPKSQAKAYLYNFKLDEEDDWLGCFEVGRDKNGNPKYGPIAPSFLDIKDDMERALAMESYFNLFKNISVFKKLIDFLGSPLFQLKNTDLGNKGYGFYKKIE</sequence>
<dbReference type="AlphaFoldDB" id="A0A6L2M2X0"/>
<evidence type="ECO:0000313" key="1">
    <source>
        <dbReference type="EMBL" id="GEU68346.1"/>
    </source>
</evidence>
<feature type="non-terminal residue" evidence="1">
    <location>
        <position position="271"/>
    </location>
</feature>
<name>A0A6L2M2X0_TANCI</name>
<organism evidence="1">
    <name type="scientific">Tanacetum cinerariifolium</name>
    <name type="common">Dalmatian daisy</name>
    <name type="synonym">Chrysanthemum cinerariifolium</name>
    <dbReference type="NCBI Taxonomy" id="118510"/>
    <lineage>
        <taxon>Eukaryota</taxon>
        <taxon>Viridiplantae</taxon>
        <taxon>Streptophyta</taxon>
        <taxon>Embryophyta</taxon>
        <taxon>Tracheophyta</taxon>
        <taxon>Spermatophyta</taxon>
        <taxon>Magnoliopsida</taxon>
        <taxon>eudicotyledons</taxon>
        <taxon>Gunneridae</taxon>
        <taxon>Pentapetalae</taxon>
        <taxon>asterids</taxon>
        <taxon>campanulids</taxon>
        <taxon>Asterales</taxon>
        <taxon>Asteraceae</taxon>
        <taxon>Asteroideae</taxon>
        <taxon>Anthemideae</taxon>
        <taxon>Anthemidinae</taxon>
        <taxon>Tanacetum</taxon>
    </lineage>
</organism>
<protein>
    <recommendedName>
        <fullName evidence="2">Reverse transcriptase domain-containing protein</fullName>
    </recommendedName>
</protein>
<dbReference type="SUPFAM" id="SSF50630">
    <property type="entry name" value="Acid proteases"/>
    <property type="match status" value="1"/>
</dbReference>
<dbReference type="EMBL" id="BKCJ010005732">
    <property type="protein sequence ID" value="GEU68346.1"/>
    <property type="molecule type" value="Genomic_DNA"/>
</dbReference>